<organism evidence="2 3">
    <name type="scientific">Ottowia testudinis</name>
    <dbReference type="NCBI Taxonomy" id="2816950"/>
    <lineage>
        <taxon>Bacteria</taxon>
        <taxon>Pseudomonadati</taxon>
        <taxon>Pseudomonadota</taxon>
        <taxon>Betaproteobacteria</taxon>
        <taxon>Burkholderiales</taxon>
        <taxon>Comamonadaceae</taxon>
        <taxon>Ottowia</taxon>
    </lineage>
</organism>
<dbReference type="Proteomes" id="UP000663903">
    <property type="component" value="Chromosome"/>
</dbReference>
<dbReference type="EMBL" id="CP071796">
    <property type="protein sequence ID" value="QTD45508.1"/>
    <property type="molecule type" value="Genomic_DNA"/>
</dbReference>
<dbReference type="AlphaFoldDB" id="A0A975CL66"/>
<gene>
    <name evidence="2" type="ORF">J1M35_00840</name>
</gene>
<dbReference type="InterPro" id="IPR029082">
    <property type="entry name" value="Imm35"/>
</dbReference>
<keyword evidence="3" id="KW-1185">Reference proteome</keyword>
<proteinExistence type="predicted"/>
<protein>
    <recommendedName>
        <fullName evidence="1">Immunity protein 35 domain-containing protein</fullName>
    </recommendedName>
</protein>
<dbReference type="Pfam" id="PF15567">
    <property type="entry name" value="Imm35"/>
    <property type="match status" value="1"/>
</dbReference>
<dbReference type="RefSeq" id="WP_208009256.1">
    <property type="nucleotide sequence ID" value="NZ_CP071796.1"/>
</dbReference>
<evidence type="ECO:0000259" key="1">
    <source>
        <dbReference type="Pfam" id="PF15567"/>
    </source>
</evidence>
<reference evidence="2" key="1">
    <citation type="submission" date="2021-03" db="EMBL/GenBank/DDBJ databases">
        <title>Ottowia sp. 27C isolated from the cloaca of a Giant Asian pond turtle (Heosemys grandis).</title>
        <authorList>
            <person name="Spergser J."/>
            <person name="Busse H.-J."/>
        </authorList>
    </citation>
    <scope>NUCLEOTIDE SEQUENCE</scope>
    <source>
        <strain evidence="2">27C</strain>
    </source>
</reference>
<accession>A0A975CL66</accession>
<evidence type="ECO:0000313" key="3">
    <source>
        <dbReference type="Proteomes" id="UP000663903"/>
    </source>
</evidence>
<feature type="domain" description="Immunity protein 35" evidence="1">
    <location>
        <begin position="27"/>
        <end position="86"/>
    </location>
</feature>
<name>A0A975CL66_9BURK</name>
<evidence type="ECO:0000313" key="2">
    <source>
        <dbReference type="EMBL" id="QTD45508.1"/>
    </source>
</evidence>
<dbReference type="PROSITE" id="PS51257">
    <property type="entry name" value="PROKAR_LIPOPROTEIN"/>
    <property type="match status" value="1"/>
</dbReference>
<dbReference type="KEGG" id="otd:J1M35_00840"/>
<sequence>MRLIEISTAKQIAVNFIGSTSQSCDFNFVIIDEHTIERSGCFIFFYESSKFLKTGKFEDRLVGNSPVLIDRKNGDAKYLGTAMPVESYIYEYERS</sequence>